<comment type="caution">
    <text evidence="9">The sequence shown here is derived from an EMBL/GenBank/DDBJ whole genome shotgun (WGS) entry which is preliminary data.</text>
</comment>
<dbReference type="SUPFAM" id="SSF161098">
    <property type="entry name" value="MetI-like"/>
    <property type="match status" value="1"/>
</dbReference>
<keyword evidence="4 7" id="KW-0812">Transmembrane</keyword>
<dbReference type="PANTHER" id="PTHR30193">
    <property type="entry name" value="ABC TRANSPORTER PERMEASE PROTEIN"/>
    <property type="match status" value="1"/>
</dbReference>
<evidence type="ECO:0000313" key="9">
    <source>
        <dbReference type="EMBL" id="MFG6439288.1"/>
    </source>
</evidence>
<comment type="similarity">
    <text evidence="7">Belongs to the binding-protein-dependent transport system permease family.</text>
</comment>
<keyword evidence="3" id="KW-1003">Cell membrane</keyword>
<feature type="domain" description="ABC transmembrane type-1" evidence="8">
    <location>
        <begin position="68"/>
        <end position="286"/>
    </location>
</feature>
<dbReference type="Pfam" id="PF00528">
    <property type="entry name" value="BPD_transp_1"/>
    <property type="match status" value="1"/>
</dbReference>
<protein>
    <submittedName>
        <fullName evidence="9">Carbohydrate ABC transporter permease</fullName>
    </submittedName>
</protein>
<keyword evidence="2 7" id="KW-0813">Transport</keyword>
<evidence type="ECO:0000256" key="6">
    <source>
        <dbReference type="ARBA" id="ARBA00023136"/>
    </source>
</evidence>
<name>A0ABW7FCE5_9BURK</name>
<evidence type="ECO:0000313" key="10">
    <source>
        <dbReference type="Proteomes" id="UP001606301"/>
    </source>
</evidence>
<dbReference type="InterPro" id="IPR051393">
    <property type="entry name" value="ABC_transporter_permease"/>
</dbReference>
<proteinExistence type="inferred from homology"/>
<feature type="transmembrane region" description="Helical" evidence="7">
    <location>
        <begin position="72"/>
        <end position="93"/>
    </location>
</feature>
<evidence type="ECO:0000256" key="5">
    <source>
        <dbReference type="ARBA" id="ARBA00022989"/>
    </source>
</evidence>
<dbReference type="PANTHER" id="PTHR30193:SF37">
    <property type="entry name" value="INNER MEMBRANE ABC TRANSPORTER PERMEASE PROTEIN YCJO"/>
    <property type="match status" value="1"/>
</dbReference>
<keyword evidence="5 7" id="KW-1133">Transmembrane helix</keyword>
<evidence type="ECO:0000256" key="1">
    <source>
        <dbReference type="ARBA" id="ARBA00004651"/>
    </source>
</evidence>
<feature type="transmembrane region" description="Helical" evidence="7">
    <location>
        <begin position="158"/>
        <end position="182"/>
    </location>
</feature>
<dbReference type="CDD" id="cd06261">
    <property type="entry name" value="TM_PBP2"/>
    <property type="match status" value="1"/>
</dbReference>
<evidence type="ECO:0000256" key="4">
    <source>
        <dbReference type="ARBA" id="ARBA00022692"/>
    </source>
</evidence>
<dbReference type="Gene3D" id="1.10.3720.10">
    <property type="entry name" value="MetI-like"/>
    <property type="match status" value="1"/>
</dbReference>
<feature type="transmembrane region" description="Helical" evidence="7">
    <location>
        <begin position="12"/>
        <end position="31"/>
    </location>
</feature>
<accession>A0ABW7FCE5</accession>
<dbReference type="EMBL" id="JBIGHW010000001">
    <property type="protein sequence ID" value="MFG6439288.1"/>
    <property type="molecule type" value="Genomic_DNA"/>
</dbReference>
<dbReference type="InterPro" id="IPR000515">
    <property type="entry name" value="MetI-like"/>
</dbReference>
<feature type="transmembrane region" description="Helical" evidence="7">
    <location>
        <begin position="265"/>
        <end position="287"/>
    </location>
</feature>
<feature type="transmembrane region" description="Helical" evidence="7">
    <location>
        <begin position="212"/>
        <end position="229"/>
    </location>
</feature>
<dbReference type="Proteomes" id="UP001606301">
    <property type="component" value="Unassembled WGS sequence"/>
</dbReference>
<organism evidence="9 10">
    <name type="scientific">Pelomonas margarita</name>
    <dbReference type="NCBI Taxonomy" id="3299031"/>
    <lineage>
        <taxon>Bacteria</taxon>
        <taxon>Pseudomonadati</taxon>
        <taxon>Pseudomonadota</taxon>
        <taxon>Betaproteobacteria</taxon>
        <taxon>Burkholderiales</taxon>
        <taxon>Sphaerotilaceae</taxon>
        <taxon>Roseateles</taxon>
    </lineage>
</organism>
<evidence type="ECO:0000256" key="3">
    <source>
        <dbReference type="ARBA" id="ARBA00022475"/>
    </source>
</evidence>
<gene>
    <name evidence="9" type="ORF">ACG0Z3_01190</name>
</gene>
<keyword evidence="10" id="KW-1185">Reference proteome</keyword>
<dbReference type="InterPro" id="IPR035906">
    <property type="entry name" value="MetI-like_sf"/>
</dbReference>
<sequence>MNRVWQRHGRDMLLVAPFFALFGLFGLWPVLRSAWLSLTDYHATEPPVFVGLRNYAELFADERFWMALGNTVTYMASVSAIAVSLGLVLALNFGSHSRLHQGVRVAFFLPAVAGGVGAISAWKWLANSEAYGLFNSLRAALGLEPARFLGDPAWTMPLLVMVGVWSVLGYNLVIFVAGLRAIPEELYQAARLDGASRMQQLLHITLPNLRPTLVYVSLTGMIASFQVFYEPYLLYGAVDTVGGPLDSALMLVTYLFDRGFRHLDLGLASAAAWVLTTLLFSLTWLNLRLIGREGRR</sequence>
<dbReference type="PROSITE" id="PS50928">
    <property type="entry name" value="ABC_TM1"/>
    <property type="match status" value="1"/>
</dbReference>
<comment type="subcellular location">
    <subcellularLocation>
        <location evidence="1 7">Cell membrane</location>
        <topology evidence="1 7">Multi-pass membrane protein</topology>
    </subcellularLocation>
</comment>
<feature type="transmembrane region" description="Helical" evidence="7">
    <location>
        <begin position="105"/>
        <end position="125"/>
    </location>
</feature>
<keyword evidence="6 7" id="KW-0472">Membrane</keyword>
<evidence type="ECO:0000256" key="2">
    <source>
        <dbReference type="ARBA" id="ARBA00022448"/>
    </source>
</evidence>
<reference evidence="9 10" key="1">
    <citation type="submission" date="2024-08" db="EMBL/GenBank/DDBJ databases">
        <authorList>
            <person name="Lu H."/>
        </authorList>
    </citation>
    <scope>NUCLEOTIDE SEQUENCE [LARGE SCALE GENOMIC DNA]</scope>
    <source>
        <strain evidence="9 10">LKC17W</strain>
    </source>
</reference>
<evidence type="ECO:0000259" key="8">
    <source>
        <dbReference type="PROSITE" id="PS50928"/>
    </source>
</evidence>
<dbReference type="RefSeq" id="WP_394394617.1">
    <property type="nucleotide sequence ID" value="NZ_JBIGHW010000001.1"/>
</dbReference>
<evidence type="ECO:0000256" key="7">
    <source>
        <dbReference type="RuleBase" id="RU363032"/>
    </source>
</evidence>